<evidence type="ECO:0000256" key="1">
    <source>
        <dbReference type="SAM" id="Coils"/>
    </source>
</evidence>
<dbReference type="OrthoDB" id="2986419at2"/>
<keyword evidence="1" id="KW-0175">Coiled coil</keyword>
<accession>A0A1V4I652</accession>
<dbReference type="STRING" id="29349.CLOTH_17120"/>
<evidence type="ECO:0000313" key="4">
    <source>
        <dbReference type="Proteomes" id="UP000190140"/>
    </source>
</evidence>
<evidence type="ECO:0000259" key="2">
    <source>
        <dbReference type="SMART" id="SM00933"/>
    </source>
</evidence>
<feature type="domain" description="NurA" evidence="2">
    <location>
        <begin position="57"/>
        <end position="285"/>
    </location>
</feature>
<feature type="coiled-coil region" evidence="1">
    <location>
        <begin position="1"/>
        <end position="28"/>
    </location>
</feature>
<proteinExistence type="predicted"/>
<dbReference type="Pfam" id="PF09376">
    <property type="entry name" value="NurA"/>
    <property type="match status" value="1"/>
</dbReference>
<dbReference type="RefSeq" id="WP_079413096.1">
    <property type="nucleotide sequence ID" value="NZ_MZGW01000008.1"/>
</dbReference>
<keyword evidence="4" id="KW-1185">Reference proteome</keyword>
<dbReference type="SMART" id="SM00933">
    <property type="entry name" value="NurA"/>
    <property type="match status" value="1"/>
</dbReference>
<dbReference type="Proteomes" id="UP000190140">
    <property type="component" value="Unassembled WGS sequence"/>
</dbReference>
<organism evidence="3 4">
    <name type="scientific">Alkalithermobacter paradoxus</name>
    <dbReference type="NCBI Taxonomy" id="29349"/>
    <lineage>
        <taxon>Bacteria</taxon>
        <taxon>Bacillati</taxon>
        <taxon>Bacillota</taxon>
        <taxon>Clostridia</taxon>
        <taxon>Peptostreptococcales</taxon>
        <taxon>Tepidibacteraceae</taxon>
        <taxon>Alkalithermobacter</taxon>
    </lineage>
</organism>
<protein>
    <submittedName>
        <fullName evidence="3">NurA domain protein</fullName>
    </submittedName>
</protein>
<evidence type="ECO:0000313" key="3">
    <source>
        <dbReference type="EMBL" id="OPJ55047.1"/>
    </source>
</evidence>
<dbReference type="AlphaFoldDB" id="A0A1V4I652"/>
<comment type="caution">
    <text evidence="3">The sequence shown here is derived from an EMBL/GenBank/DDBJ whole genome shotgun (WGS) entry which is preliminary data.</text>
</comment>
<gene>
    <name evidence="3" type="ORF">CLOTH_17120</name>
</gene>
<reference evidence="3 4" key="1">
    <citation type="submission" date="2017-03" db="EMBL/GenBank/DDBJ databases">
        <title>Genome sequence of Clostridium thermoalcaliphilum DSM 7309.</title>
        <authorList>
            <person name="Poehlein A."/>
            <person name="Daniel R."/>
        </authorList>
    </citation>
    <scope>NUCLEOTIDE SEQUENCE [LARGE SCALE GENOMIC DNA]</scope>
    <source>
        <strain evidence="3 4">DSM 7309</strain>
    </source>
</reference>
<name>A0A1V4I652_9FIRM</name>
<sequence length="316" mass="36329">MEINESLVKEFKKANENLREKLGSIKKIDKSNVRKLLDIRKVDKLNQKEIENILKNRDIIGVDGSKNKIGNLYPHYLMAIQALAKPMNSNKEGLLISEIYCPLIDEENKDEEDDSKEKSIMAKLEAKISIDSIKKYSPYLLMADGSLMTYRIRCADEWNELKKIAVQNDTLLVGVIEEVKTREISSYLQNSIIIDEEIYDKDILFGLLNEGEYVLINPEKSKKNKEGIISCFFRTSKDPSVIGIDILQSQAEYIDTICSIIYTLTPQQSRGIPIWLDIVDKEVKITNEMMELLANAYIDKDLAEIFIKPKREKRSL</sequence>
<dbReference type="EMBL" id="MZGW01000008">
    <property type="protein sequence ID" value="OPJ55047.1"/>
    <property type="molecule type" value="Genomic_DNA"/>
</dbReference>
<dbReference type="InterPro" id="IPR018977">
    <property type="entry name" value="NurA_domain"/>
</dbReference>